<name>A0A1H0WW30_9BACI</name>
<evidence type="ECO:0000313" key="6">
    <source>
        <dbReference type="EMBL" id="SDP94938.1"/>
    </source>
</evidence>
<keyword evidence="7" id="KW-1185">Reference proteome</keyword>
<evidence type="ECO:0000313" key="7">
    <source>
        <dbReference type="Proteomes" id="UP000199159"/>
    </source>
</evidence>
<reference evidence="7" key="1">
    <citation type="submission" date="2016-10" db="EMBL/GenBank/DDBJ databases">
        <authorList>
            <person name="Varghese N."/>
            <person name="Submissions S."/>
        </authorList>
    </citation>
    <scope>NUCLEOTIDE SEQUENCE [LARGE SCALE GENOMIC DNA]</scope>
    <source>
        <strain evidence="7">IBRC-M10078</strain>
    </source>
</reference>
<dbReference type="AlphaFoldDB" id="A0A1H0WW30"/>
<evidence type="ECO:0000256" key="2">
    <source>
        <dbReference type="ARBA" id="ARBA00022692"/>
    </source>
</evidence>
<gene>
    <name evidence="6" type="ORF">SAMN05216565_11734</name>
</gene>
<evidence type="ECO:0000256" key="4">
    <source>
        <dbReference type="ARBA" id="ARBA00022989"/>
    </source>
</evidence>
<evidence type="ECO:0000259" key="5">
    <source>
        <dbReference type="Pfam" id="PF03816"/>
    </source>
</evidence>
<keyword evidence="3" id="KW-0735">Signal-anchor</keyword>
<evidence type="ECO:0000256" key="1">
    <source>
        <dbReference type="ARBA" id="ARBA00006068"/>
    </source>
</evidence>
<dbReference type="PANTHER" id="PTHR33392">
    <property type="entry name" value="POLYISOPRENYL-TEICHOIC ACID--PEPTIDOGLYCAN TEICHOIC ACID TRANSFERASE TAGU"/>
    <property type="match status" value="1"/>
</dbReference>
<keyword evidence="4" id="KW-1133">Transmembrane helix</keyword>
<dbReference type="NCBIfam" id="TIGR00350">
    <property type="entry name" value="lytR_cpsA_psr"/>
    <property type="match status" value="1"/>
</dbReference>
<proteinExistence type="inferred from homology"/>
<dbReference type="RefSeq" id="WP_090859208.1">
    <property type="nucleotide sequence ID" value="NZ_FNJU01000017.1"/>
</dbReference>
<dbReference type="GO" id="GO:0071555">
    <property type="term" value="P:cell wall organization"/>
    <property type="evidence" value="ECO:0007669"/>
    <property type="project" value="UniProtKB-KW"/>
</dbReference>
<dbReference type="PANTHER" id="PTHR33392:SF6">
    <property type="entry name" value="POLYISOPRENYL-TEICHOIC ACID--PEPTIDOGLYCAN TEICHOIC ACID TRANSFERASE TAGU"/>
    <property type="match status" value="1"/>
</dbReference>
<dbReference type="Proteomes" id="UP000199159">
    <property type="component" value="Unassembled WGS sequence"/>
</dbReference>
<dbReference type="STRING" id="930152.SAMN05216565_11734"/>
<feature type="domain" description="Cell envelope-related transcriptional attenuator" evidence="5">
    <location>
        <begin position="88"/>
        <end position="236"/>
    </location>
</feature>
<comment type="similarity">
    <text evidence="1">Belongs to the LytR/CpsA/Psr (LCP) family.</text>
</comment>
<dbReference type="InterPro" id="IPR050922">
    <property type="entry name" value="LytR/CpsA/Psr_CW_biosynth"/>
</dbReference>
<keyword evidence="4" id="KW-0472">Membrane</keyword>
<dbReference type="OrthoDB" id="27330at2"/>
<evidence type="ECO:0000256" key="3">
    <source>
        <dbReference type="ARBA" id="ARBA00022968"/>
    </source>
</evidence>
<accession>A0A1H0WW30</accession>
<organism evidence="6 7">
    <name type="scientific">Litchfieldia salsa</name>
    <dbReference type="NCBI Taxonomy" id="930152"/>
    <lineage>
        <taxon>Bacteria</taxon>
        <taxon>Bacillati</taxon>
        <taxon>Bacillota</taxon>
        <taxon>Bacilli</taxon>
        <taxon>Bacillales</taxon>
        <taxon>Bacillaceae</taxon>
        <taxon>Litchfieldia</taxon>
    </lineage>
</organism>
<dbReference type="Gene3D" id="3.40.630.190">
    <property type="entry name" value="LCP protein"/>
    <property type="match status" value="1"/>
</dbReference>
<dbReference type="Pfam" id="PF03816">
    <property type="entry name" value="LytR_cpsA_psr"/>
    <property type="match status" value="1"/>
</dbReference>
<protein>
    <submittedName>
        <fullName evidence="6">Cell envelope-related function transcriptional attenuator common domain-containing protein</fullName>
    </submittedName>
</protein>
<dbReference type="InterPro" id="IPR004474">
    <property type="entry name" value="LytR_CpsA_psr"/>
</dbReference>
<dbReference type="EMBL" id="FNJU01000017">
    <property type="protein sequence ID" value="SDP94938.1"/>
    <property type="molecule type" value="Genomic_DNA"/>
</dbReference>
<keyword evidence="2" id="KW-0812">Transmembrane</keyword>
<sequence length="329" mass="37462">MNNTRIRKKKKRVKLRRFFLLVFLILISGVGVYSYNVYSHIVNAVDNMHQPIDRDKSAKREERVEFEATEPLSILVVGVDERDGDFGRTDSMLVVTINPKTKSTKILSIPRDTRTEVVDSEEPSNSFMTKINHAYAYGGIEMTIDTVENFLNVPIDYYTEVNMKGFKDIVDAVGGINVNNQYAFELDGVTLEAGQQHLDGEEALQYARMRKEDPLGDFGRQARQREVLSKVINKGKSLSTLTNYDDVLEALQENVKTNLTLDEIIDIQLGYKSAIQTIEKIEITGEGTTLYDGIWYFLVDDETRQTLSDELRTHLELPTDAVVSINEYQ</sequence>